<dbReference type="GO" id="GO:0005524">
    <property type="term" value="F:ATP binding"/>
    <property type="evidence" value="ECO:0007669"/>
    <property type="project" value="UniProtKB-KW"/>
</dbReference>
<keyword evidence="2 7" id="KW-0963">Cytoplasm</keyword>
<evidence type="ECO:0000313" key="9">
    <source>
        <dbReference type="EMBL" id="CAI3544659.1"/>
    </source>
</evidence>
<feature type="binding site" evidence="7">
    <location>
        <begin position="282"/>
        <end position="284"/>
    </location>
    <ligand>
        <name>ATP</name>
        <dbReference type="ChEBI" id="CHEBI:30616"/>
    </ligand>
</feature>
<dbReference type="GO" id="GO:0008776">
    <property type="term" value="F:acetate kinase activity"/>
    <property type="evidence" value="ECO:0007669"/>
    <property type="project" value="UniProtKB-UniRule"/>
</dbReference>
<dbReference type="EMBL" id="CAMTCP010000055">
    <property type="protein sequence ID" value="CAI3544659.1"/>
    <property type="molecule type" value="Genomic_DNA"/>
</dbReference>
<dbReference type="PANTHER" id="PTHR21060:SF15">
    <property type="entry name" value="ACETATE KINASE-RELATED"/>
    <property type="match status" value="1"/>
</dbReference>
<dbReference type="InterPro" id="IPR043129">
    <property type="entry name" value="ATPase_NBD"/>
</dbReference>
<organism evidence="9 10">
    <name type="scientific">Clostridium neonatale</name>
    <dbReference type="NCBI Taxonomy" id="137838"/>
    <lineage>
        <taxon>Bacteria</taxon>
        <taxon>Bacillati</taxon>
        <taxon>Bacillota</taxon>
        <taxon>Clostridia</taxon>
        <taxon>Eubacteriales</taxon>
        <taxon>Clostridiaceae</taxon>
        <taxon>Clostridium</taxon>
    </lineage>
</organism>
<feature type="site" description="Transition state stabilizer" evidence="7">
    <location>
        <position position="179"/>
    </location>
</feature>
<gene>
    <name evidence="7 9" type="primary">ackA</name>
    <name evidence="9" type="ORF">CNEO2_140060</name>
</gene>
<dbReference type="GO" id="GO:0005737">
    <property type="term" value="C:cytoplasm"/>
    <property type="evidence" value="ECO:0007669"/>
    <property type="project" value="UniProtKB-SubCell"/>
</dbReference>
<feature type="active site" description="Proton donor/acceptor" evidence="7">
    <location>
        <position position="147"/>
    </location>
</feature>
<feature type="binding site" evidence="7">
    <location>
        <position position="90"/>
    </location>
    <ligand>
        <name>substrate</name>
    </ligand>
</feature>
<feature type="binding site" evidence="7">
    <location>
        <position position="7"/>
    </location>
    <ligand>
        <name>Mg(2+)</name>
        <dbReference type="ChEBI" id="CHEBI:18420"/>
    </ligand>
</feature>
<evidence type="ECO:0000256" key="6">
    <source>
        <dbReference type="ARBA" id="ARBA00022840"/>
    </source>
</evidence>
<evidence type="ECO:0000256" key="7">
    <source>
        <dbReference type="HAMAP-Rule" id="MF_00020"/>
    </source>
</evidence>
<dbReference type="AlphaFoldDB" id="A0AAD1YCL8"/>
<proteinExistence type="inferred from homology"/>
<keyword evidence="5 7" id="KW-0418">Kinase</keyword>
<name>A0AAD1YCL8_9CLOT</name>
<comment type="caution">
    <text evidence="9">The sequence shown here is derived from an EMBL/GenBank/DDBJ whole genome shotgun (WGS) entry which is preliminary data.</text>
</comment>
<dbReference type="PIRSF" id="PIRSF000722">
    <property type="entry name" value="Acetate_prop_kin"/>
    <property type="match status" value="1"/>
</dbReference>
<accession>A0AAD1YCL8</accession>
<dbReference type="EC" id="2.7.2.1" evidence="7"/>
<keyword evidence="7" id="KW-0460">Magnesium</keyword>
<comment type="similarity">
    <text evidence="1 7 8">Belongs to the acetokinase family.</text>
</comment>
<feature type="site" description="Transition state stabilizer" evidence="7">
    <location>
        <position position="240"/>
    </location>
</feature>
<keyword evidence="7" id="KW-0479">Metal-binding</keyword>
<feature type="binding site" evidence="7">
    <location>
        <begin position="330"/>
        <end position="334"/>
    </location>
    <ligand>
        <name>ATP</name>
        <dbReference type="ChEBI" id="CHEBI:30616"/>
    </ligand>
</feature>
<dbReference type="PROSITE" id="PS01075">
    <property type="entry name" value="ACETATE_KINASE_1"/>
    <property type="match status" value="1"/>
</dbReference>
<comment type="catalytic activity">
    <reaction evidence="7">
        <text>acetate + ATP = acetyl phosphate + ADP</text>
        <dbReference type="Rhea" id="RHEA:11352"/>
        <dbReference type="ChEBI" id="CHEBI:22191"/>
        <dbReference type="ChEBI" id="CHEBI:30089"/>
        <dbReference type="ChEBI" id="CHEBI:30616"/>
        <dbReference type="ChEBI" id="CHEBI:456216"/>
        <dbReference type="EC" id="2.7.2.1"/>
    </reaction>
</comment>
<dbReference type="InterPro" id="IPR023865">
    <property type="entry name" value="Aliphatic_acid_kinase_CS"/>
</dbReference>
<comment type="cofactor">
    <cofactor evidence="7">
        <name>Mg(2+)</name>
        <dbReference type="ChEBI" id="CHEBI:18420"/>
    </cofactor>
    <cofactor evidence="7">
        <name>Mn(2+)</name>
        <dbReference type="ChEBI" id="CHEBI:29035"/>
    </cofactor>
    <text evidence="7">Mg(2+). Can also accept Mn(2+).</text>
</comment>
<comment type="subcellular location">
    <subcellularLocation>
        <location evidence="7">Cytoplasm</location>
    </subcellularLocation>
</comment>
<dbReference type="HAMAP" id="MF_00020">
    <property type="entry name" value="Acetate_kinase"/>
    <property type="match status" value="1"/>
</dbReference>
<keyword evidence="6 7" id="KW-0067">ATP-binding</keyword>
<dbReference type="GO" id="GO:0000287">
    <property type="term" value="F:magnesium ion binding"/>
    <property type="evidence" value="ECO:0007669"/>
    <property type="project" value="UniProtKB-UniRule"/>
</dbReference>
<evidence type="ECO:0000313" key="10">
    <source>
        <dbReference type="Proteomes" id="UP001189143"/>
    </source>
</evidence>
<comment type="pathway">
    <text evidence="7">Metabolic intermediate biosynthesis; acetyl-CoA biosynthesis; acetyl-CoA from acetate: step 1/2.</text>
</comment>
<comment type="function">
    <text evidence="7">Catalyzes the formation of acetyl phosphate from acetate and ATP. Can also catalyze the reverse reaction.</text>
</comment>
<dbReference type="RefSeq" id="WP_317049038.1">
    <property type="nucleotide sequence ID" value="NZ_CAMRXC010000235.1"/>
</dbReference>
<dbReference type="SUPFAM" id="SSF53067">
    <property type="entry name" value="Actin-like ATPase domain"/>
    <property type="match status" value="2"/>
</dbReference>
<dbReference type="Gene3D" id="3.30.420.40">
    <property type="match status" value="2"/>
</dbReference>
<evidence type="ECO:0000256" key="2">
    <source>
        <dbReference type="ARBA" id="ARBA00022490"/>
    </source>
</evidence>
<evidence type="ECO:0000256" key="8">
    <source>
        <dbReference type="RuleBase" id="RU003835"/>
    </source>
</evidence>
<dbReference type="PANTHER" id="PTHR21060">
    <property type="entry name" value="ACETATE KINASE"/>
    <property type="match status" value="1"/>
</dbReference>
<feature type="binding site" evidence="7">
    <location>
        <position position="14"/>
    </location>
    <ligand>
        <name>ATP</name>
        <dbReference type="ChEBI" id="CHEBI:30616"/>
    </ligand>
</feature>
<keyword evidence="3 7" id="KW-0808">Transferase</keyword>
<dbReference type="PRINTS" id="PR00471">
    <property type="entry name" value="ACETATEKNASE"/>
</dbReference>
<evidence type="ECO:0000256" key="1">
    <source>
        <dbReference type="ARBA" id="ARBA00008748"/>
    </source>
</evidence>
<reference evidence="9" key="1">
    <citation type="submission" date="2022-10" db="EMBL/GenBank/DDBJ databases">
        <authorList>
            <person name="Aires J."/>
            <person name="Mesa V."/>
        </authorList>
    </citation>
    <scope>NUCLEOTIDE SEQUENCE</scope>
    <source>
        <strain evidence="9">Clostridium neonatale JD116</strain>
    </source>
</reference>
<dbReference type="CDD" id="cd24010">
    <property type="entry name" value="ASKHA_NBD_AcK_PK"/>
    <property type="match status" value="1"/>
</dbReference>
<keyword evidence="4 7" id="KW-0547">Nucleotide-binding</keyword>
<dbReference type="InterPro" id="IPR000890">
    <property type="entry name" value="Aliphatic_acid_kin_short-chain"/>
</dbReference>
<dbReference type="GO" id="GO:0006085">
    <property type="term" value="P:acetyl-CoA biosynthetic process"/>
    <property type="evidence" value="ECO:0007669"/>
    <property type="project" value="UniProtKB-UniRule"/>
</dbReference>
<sequence>MKVLVINCGSSSLKYQLIDMSNENVLAQGLVERIGIDGILTQKVEGREKYIVETDLKDHKVAIDLVLNTLVDKANGVINSMDEISAVGHRVVHGGEKYSTSVVINEEVMKNLEDLVSLAPLHNPANIIGIKACMALMPNTPMVAVFDTAFHQTMPQKAFMYPIPYEYYEEDHIRRYGFHGTSHKYVAGKVAEVMGKNIKDIKTITCHLGNGVSVTAVDGGTSVDTTMGFTPLDGIIMGSRSGSIDPAIVTYLMKEKGYSIEEMDEILNKKSGVLGISGVGTDFRDIRSAARENNKRALLTMDLYGYQIKKQIGAYAAAMTGLDAIVFTAGIGEHAPEIRERALIDMEFLGIKIDLKKNDNQDIGEGMEISTEDSKVKVFVIPTNEELMIAKETLALTK</sequence>
<feature type="binding site" evidence="7">
    <location>
        <position position="385"/>
    </location>
    <ligand>
        <name>Mg(2+)</name>
        <dbReference type="ChEBI" id="CHEBI:18420"/>
    </ligand>
</feature>
<dbReference type="PROSITE" id="PS01076">
    <property type="entry name" value="ACETATE_KINASE_2"/>
    <property type="match status" value="1"/>
</dbReference>
<evidence type="ECO:0000256" key="5">
    <source>
        <dbReference type="ARBA" id="ARBA00022777"/>
    </source>
</evidence>
<dbReference type="Pfam" id="PF00871">
    <property type="entry name" value="Acetate_kinase"/>
    <property type="match status" value="1"/>
</dbReference>
<dbReference type="GO" id="GO:0006083">
    <property type="term" value="P:acetate metabolic process"/>
    <property type="evidence" value="ECO:0007669"/>
    <property type="project" value="TreeGrafter"/>
</dbReference>
<dbReference type="NCBIfam" id="TIGR00016">
    <property type="entry name" value="ackA"/>
    <property type="match status" value="1"/>
</dbReference>
<evidence type="ECO:0000256" key="3">
    <source>
        <dbReference type="ARBA" id="ARBA00022679"/>
    </source>
</evidence>
<feature type="binding site" evidence="7">
    <location>
        <begin position="207"/>
        <end position="211"/>
    </location>
    <ligand>
        <name>ATP</name>
        <dbReference type="ChEBI" id="CHEBI:30616"/>
    </ligand>
</feature>
<dbReference type="Proteomes" id="UP001189143">
    <property type="component" value="Unassembled WGS sequence"/>
</dbReference>
<evidence type="ECO:0000256" key="4">
    <source>
        <dbReference type="ARBA" id="ARBA00022741"/>
    </source>
</evidence>
<comment type="subunit">
    <text evidence="7">Homodimer.</text>
</comment>
<dbReference type="InterPro" id="IPR004372">
    <property type="entry name" value="Ac/propionate_kinase"/>
</dbReference>
<protein>
    <recommendedName>
        <fullName evidence="7">Acetate kinase</fullName>
        <ecNumber evidence="7">2.7.2.1</ecNumber>
    </recommendedName>
    <alternativeName>
        <fullName evidence="7">Acetokinase</fullName>
    </alternativeName>
</protein>